<organism evidence="3 4">
    <name type="scientific">Terricaulis silvestris</name>
    <dbReference type="NCBI Taxonomy" id="2686094"/>
    <lineage>
        <taxon>Bacteria</taxon>
        <taxon>Pseudomonadati</taxon>
        <taxon>Pseudomonadota</taxon>
        <taxon>Alphaproteobacteria</taxon>
        <taxon>Caulobacterales</taxon>
        <taxon>Caulobacteraceae</taxon>
        <taxon>Terricaulis</taxon>
    </lineage>
</organism>
<dbReference type="KEGG" id="tsv:DSM104635_00116"/>
<sequence length="267" mass="28566">MNSYPLESSDRERARLSSQAELLRPLTERLLRNAGAREGMSILDLGTGAGDVALLAAEIVGPAGRVVGMDRDPDHVTHARSRAADAGFANVTFVQGDINAPPADSPFDIAIGRYVLMYQADPLATVRSVARVVRPGGAIAFHELNMYDGARGDIWPQPPGGGGDASQSMGAGILKGVQNHMGVRLPEVFLAAGLDISDWGFEGASPMGPMTARKEGMARVLEAARKQRRALGQDVSDLEKFEDWWKNAPAYGAVLQPPAVLGWARRR</sequence>
<dbReference type="CDD" id="cd02440">
    <property type="entry name" value="AdoMet_MTases"/>
    <property type="match status" value="1"/>
</dbReference>
<dbReference type="AlphaFoldDB" id="A0A6I6MKZ3"/>
<keyword evidence="1 3" id="KW-0808">Transferase</keyword>
<name>A0A6I6MKZ3_9CAUL</name>
<dbReference type="GO" id="GO:0032259">
    <property type="term" value="P:methylation"/>
    <property type="evidence" value="ECO:0007669"/>
    <property type="project" value="UniProtKB-KW"/>
</dbReference>
<accession>A0A6I6MKZ3</accession>
<dbReference type="PANTHER" id="PTHR44068:SF1">
    <property type="entry name" value="HYPOTHETICAL LOC100005854"/>
    <property type="match status" value="1"/>
</dbReference>
<evidence type="ECO:0000256" key="1">
    <source>
        <dbReference type="ARBA" id="ARBA00022679"/>
    </source>
</evidence>
<dbReference type="EC" id="2.1.1.163" evidence="3"/>
<dbReference type="InterPro" id="IPR025714">
    <property type="entry name" value="Methyltranfer_dom"/>
</dbReference>
<evidence type="ECO:0000313" key="3">
    <source>
        <dbReference type="EMBL" id="QGZ93307.1"/>
    </source>
</evidence>
<dbReference type="SUPFAM" id="SSF53335">
    <property type="entry name" value="S-adenosyl-L-methionine-dependent methyltransferases"/>
    <property type="match status" value="1"/>
</dbReference>
<dbReference type="Pfam" id="PF13847">
    <property type="entry name" value="Methyltransf_31"/>
    <property type="match status" value="1"/>
</dbReference>
<evidence type="ECO:0000313" key="4">
    <source>
        <dbReference type="Proteomes" id="UP000431269"/>
    </source>
</evidence>
<dbReference type="InterPro" id="IPR050447">
    <property type="entry name" value="Erg6_SMT_methyltransf"/>
</dbReference>
<dbReference type="PANTHER" id="PTHR44068">
    <property type="entry name" value="ZGC:194242"/>
    <property type="match status" value="1"/>
</dbReference>
<dbReference type="GO" id="GO:0016126">
    <property type="term" value="P:sterol biosynthetic process"/>
    <property type="evidence" value="ECO:0007669"/>
    <property type="project" value="TreeGrafter"/>
</dbReference>
<dbReference type="Proteomes" id="UP000431269">
    <property type="component" value="Chromosome"/>
</dbReference>
<gene>
    <name evidence="3" type="primary">ubiE_1</name>
    <name evidence="3" type="ORF">DSM104635_00116</name>
</gene>
<dbReference type="EMBL" id="CP047045">
    <property type="protein sequence ID" value="QGZ93307.1"/>
    <property type="molecule type" value="Genomic_DNA"/>
</dbReference>
<proteinExistence type="predicted"/>
<keyword evidence="3" id="KW-0489">Methyltransferase</keyword>
<protein>
    <submittedName>
        <fullName evidence="3">Demethylmenaquinone methyltransferase</fullName>
        <ecNumber evidence="3">2.1.1.163</ecNumber>
    </submittedName>
</protein>
<evidence type="ECO:0000259" key="2">
    <source>
        <dbReference type="Pfam" id="PF13847"/>
    </source>
</evidence>
<dbReference type="InterPro" id="IPR029063">
    <property type="entry name" value="SAM-dependent_MTases_sf"/>
</dbReference>
<dbReference type="Gene3D" id="3.40.50.150">
    <property type="entry name" value="Vaccinia Virus protein VP39"/>
    <property type="match status" value="1"/>
</dbReference>
<dbReference type="GO" id="GO:0003838">
    <property type="term" value="F:sterol 24-C-methyltransferase activity"/>
    <property type="evidence" value="ECO:0007669"/>
    <property type="project" value="TreeGrafter"/>
</dbReference>
<reference evidence="4" key="1">
    <citation type="submission" date="2019-12" db="EMBL/GenBank/DDBJ databases">
        <title>Complete genome of Terracaulis silvestris 0127_4.</title>
        <authorList>
            <person name="Vieira S."/>
            <person name="Riedel T."/>
            <person name="Sproer C."/>
            <person name="Pascual J."/>
            <person name="Boedeker C."/>
            <person name="Overmann J."/>
        </authorList>
    </citation>
    <scope>NUCLEOTIDE SEQUENCE [LARGE SCALE GENOMIC DNA]</scope>
    <source>
        <strain evidence="4">0127_4</strain>
    </source>
</reference>
<feature type="domain" description="Methyltransferase" evidence="2">
    <location>
        <begin position="38"/>
        <end position="145"/>
    </location>
</feature>
<dbReference type="GO" id="GO:0043770">
    <property type="term" value="F:demethylmenaquinone methyltransferase activity"/>
    <property type="evidence" value="ECO:0007669"/>
    <property type="project" value="UniProtKB-EC"/>
</dbReference>
<keyword evidence="4" id="KW-1185">Reference proteome</keyword>